<proteinExistence type="predicted"/>
<evidence type="ECO:0000256" key="2">
    <source>
        <dbReference type="SAM" id="SignalP"/>
    </source>
</evidence>
<organism evidence="3 4">
    <name type="scientific">Micromonospora cathayae</name>
    <dbReference type="NCBI Taxonomy" id="3028804"/>
    <lineage>
        <taxon>Bacteria</taxon>
        <taxon>Bacillati</taxon>
        <taxon>Actinomycetota</taxon>
        <taxon>Actinomycetes</taxon>
        <taxon>Micromonosporales</taxon>
        <taxon>Micromonosporaceae</taxon>
        <taxon>Micromonospora</taxon>
    </lineage>
</organism>
<dbReference type="PROSITE" id="PS51257">
    <property type="entry name" value="PROKAR_LIPOPROTEIN"/>
    <property type="match status" value="1"/>
</dbReference>
<feature type="region of interest" description="Disordered" evidence="1">
    <location>
        <begin position="23"/>
        <end position="75"/>
    </location>
</feature>
<gene>
    <name evidence="3" type="ORF">PVK37_21865</name>
</gene>
<sequence>MSRIRARALALVLVVLLTGCSEDATEPAAAPSPGSSGGGGEDDRWACRELQASLLDTSGAQPDENAAIGGAAARSTHADTRAAGAALVAAAKQAEGTKPGSAEATTAELAIAKARGELLEACLSQFGDAPG</sequence>
<dbReference type="EMBL" id="CP118615">
    <property type="protein sequence ID" value="WDZ83100.1"/>
    <property type="molecule type" value="Genomic_DNA"/>
</dbReference>
<keyword evidence="2" id="KW-0732">Signal</keyword>
<name>A0ABY7ZJK9_9ACTN</name>
<dbReference type="Proteomes" id="UP001219605">
    <property type="component" value="Chromosome"/>
</dbReference>
<accession>A0ABY7ZJK9</accession>
<dbReference type="RefSeq" id="WP_275029500.1">
    <property type="nucleotide sequence ID" value="NZ_CP118615.1"/>
</dbReference>
<protein>
    <submittedName>
        <fullName evidence="3">Uncharacterized protein</fullName>
    </submittedName>
</protein>
<evidence type="ECO:0000313" key="4">
    <source>
        <dbReference type="Proteomes" id="UP001219605"/>
    </source>
</evidence>
<feature type="chain" id="PRO_5046408558" evidence="2">
    <location>
        <begin position="25"/>
        <end position="131"/>
    </location>
</feature>
<reference evidence="3 4" key="1">
    <citation type="submission" date="2023-02" db="EMBL/GenBank/DDBJ databases">
        <authorList>
            <person name="Mo P."/>
        </authorList>
    </citation>
    <scope>NUCLEOTIDE SEQUENCE [LARGE SCALE GENOMIC DNA]</scope>
    <source>
        <strain evidence="3 4">HUAS 3</strain>
    </source>
</reference>
<evidence type="ECO:0000256" key="1">
    <source>
        <dbReference type="SAM" id="MobiDB-lite"/>
    </source>
</evidence>
<keyword evidence="4" id="KW-1185">Reference proteome</keyword>
<feature type="signal peptide" evidence="2">
    <location>
        <begin position="1"/>
        <end position="24"/>
    </location>
</feature>
<evidence type="ECO:0000313" key="3">
    <source>
        <dbReference type="EMBL" id="WDZ83100.1"/>
    </source>
</evidence>